<dbReference type="CDD" id="cd01449">
    <property type="entry name" value="TST_Repeat_2"/>
    <property type="match status" value="1"/>
</dbReference>
<dbReference type="SMART" id="SM00450">
    <property type="entry name" value="RHOD"/>
    <property type="match status" value="2"/>
</dbReference>
<organism evidence="4 5">
    <name type="scientific">Pegethrix bostrychoides GSE-TBD4-15B</name>
    <dbReference type="NCBI Taxonomy" id="2839662"/>
    <lineage>
        <taxon>Bacteria</taxon>
        <taxon>Bacillati</taxon>
        <taxon>Cyanobacteriota</taxon>
        <taxon>Cyanophyceae</taxon>
        <taxon>Oculatellales</taxon>
        <taxon>Oculatellaceae</taxon>
        <taxon>Pegethrix</taxon>
    </lineage>
</organism>
<dbReference type="AlphaFoldDB" id="A0A951PEU9"/>
<dbReference type="Proteomes" id="UP000707356">
    <property type="component" value="Unassembled WGS sequence"/>
</dbReference>
<reference evidence="4" key="1">
    <citation type="submission" date="2021-05" db="EMBL/GenBank/DDBJ databases">
        <authorList>
            <person name="Pietrasiak N."/>
            <person name="Ward R."/>
            <person name="Stajich J.E."/>
            <person name="Kurbessoian T."/>
        </authorList>
    </citation>
    <scope>NUCLEOTIDE SEQUENCE</scope>
    <source>
        <strain evidence="4">GSE-TBD4-15B</strain>
    </source>
</reference>
<sequence>MANLLTPDFAAQTHWSVAPNWLAAHLDPLQIVVIDCRFSLADPQAGAAQYAINHIPGAHYFDLNQDLSSPVQTHGGRHPLPDPLALAAKLSACGVSHEKLVVVYDDQRLAFASRLWWLLRYYGHDRVVVLDGGWSRWQAEGHPVTAAPPKSQLDPQPFVPQIRSDWICDIEAIKATVPLLIDSREAERYRGEQEPIDPVAGHIPGALNYPWQGITDAEGQLLSPELQRQRWENLPAGEPVVYCGSGVTACVNLLSLAIAGREAARLYPGSWSDWCSYL</sequence>
<dbReference type="PROSITE" id="PS00380">
    <property type="entry name" value="RHODANESE_1"/>
    <property type="match status" value="1"/>
</dbReference>
<dbReference type="PROSITE" id="PS50206">
    <property type="entry name" value="RHODANESE_3"/>
    <property type="match status" value="2"/>
</dbReference>
<dbReference type="CDD" id="cd01448">
    <property type="entry name" value="TST_Repeat_1"/>
    <property type="match status" value="1"/>
</dbReference>
<dbReference type="PANTHER" id="PTHR11364:SF27">
    <property type="entry name" value="SULFURTRANSFERASE"/>
    <property type="match status" value="1"/>
</dbReference>
<keyword evidence="2" id="KW-0677">Repeat</keyword>
<evidence type="ECO:0000256" key="1">
    <source>
        <dbReference type="ARBA" id="ARBA00022679"/>
    </source>
</evidence>
<dbReference type="Gene3D" id="3.40.250.10">
    <property type="entry name" value="Rhodanese-like domain"/>
    <property type="match status" value="2"/>
</dbReference>
<comment type="caution">
    <text evidence="4">The sequence shown here is derived from an EMBL/GenBank/DDBJ whole genome shotgun (WGS) entry which is preliminary data.</text>
</comment>
<dbReference type="InterPro" id="IPR001307">
    <property type="entry name" value="Thiosulphate_STrfase_CS"/>
</dbReference>
<name>A0A951PEU9_9CYAN</name>
<keyword evidence="1" id="KW-0808">Transferase</keyword>
<dbReference type="InterPro" id="IPR045078">
    <property type="entry name" value="TST/MPST-like"/>
</dbReference>
<reference evidence="4" key="2">
    <citation type="journal article" date="2022" name="Microbiol. Resour. Announc.">
        <title>Metagenome Sequencing to Explore Phylogenomics of Terrestrial Cyanobacteria.</title>
        <authorList>
            <person name="Ward R.D."/>
            <person name="Stajich J.E."/>
            <person name="Johansen J.R."/>
            <person name="Huntemann M."/>
            <person name="Clum A."/>
            <person name="Foster B."/>
            <person name="Foster B."/>
            <person name="Roux S."/>
            <person name="Palaniappan K."/>
            <person name="Varghese N."/>
            <person name="Mukherjee S."/>
            <person name="Reddy T.B.K."/>
            <person name="Daum C."/>
            <person name="Copeland A."/>
            <person name="Chen I.A."/>
            <person name="Ivanova N.N."/>
            <person name="Kyrpides N.C."/>
            <person name="Shapiro N."/>
            <person name="Eloe-Fadrosh E.A."/>
            <person name="Pietrasiak N."/>
        </authorList>
    </citation>
    <scope>NUCLEOTIDE SEQUENCE</scope>
    <source>
        <strain evidence="4">GSE-TBD4-15B</strain>
    </source>
</reference>
<proteinExistence type="predicted"/>
<evidence type="ECO:0000256" key="2">
    <source>
        <dbReference type="ARBA" id="ARBA00022737"/>
    </source>
</evidence>
<dbReference type="FunFam" id="3.40.250.10:FF:000035">
    <property type="entry name" value="Thiosulfate sulfurtransferase"/>
    <property type="match status" value="1"/>
</dbReference>
<dbReference type="EMBL" id="JAHHHV010000083">
    <property type="protein sequence ID" value="MBW4468023.1"/>
    <property type="molecule type" value="Genomic_DNA"/>
</dbReference>
<evidence type="ECO:0000259" key="3">
    <source>
        <dbReference type="PROSITE" id="PS50206"/>
    </source>
</evidence>
<dbReference type="InterPro" id="IPR036873">
    <property type="entry name" value="Rhodanese-like_dom_sf"/>
</dbReference>
<feature type="domain" description="Rhodanese" evidence="3">
    <location>
        <begin position="30"/>
        <end position="146"/>
    </location>
</feature>
<dbReference type="GO" id="GO:0004792">
    <property type="term" value="F:thiosulfate-cyanide sulfurtransferase activity"/>
    <property type="evidence" value="ECO:0007669"/>
    <property type="project" value="InterPro"/>
</dbReference>
<accession>A0A951PEU9</accession>
<dbReference type="InterPro" id="IPR001763">
    <property type="entry name" value="Rhodanese-like_dom"/>
</dbReference>
<dbReference type="SUPFAM" id="SSF52821">
    <property type="entry name" value="Rhodanese/Cell cycle control phosphatase"/>
    <property type="match status" value="2"/>
</dbReference>
<evidence type="ECO:0000313" key="4">
    <source>
        <dbReference type="EMBL" id="MBW4468023.1"/>
    </source>
</evidence>
<protein>
    <submittedName>
        <fullName evidence="4">Sulfurtransferase</fullName>
    </submittedName>
</protein>
<dbReference type="PANTHER" id="PTHR11364">
    <property type="entry name" value="THIOSULFATE SULFERTANSFERASE"/>
    <property type="match status" value="1"/>
</dbReference>
<gene>
    <name evidence="4" type="ORF">KME07_21570</name>
</gene>
<evidence type="ECO:0000313" key="5">
    <source>
        <dbReference type="Proteomes" id="UP000707356"/>
    </source>
</evidence>
<feature type="domain" description="Rhodanese" evidence="3">
    <location>
        <begin position="179"/>
        <end position="276"/>
    </location>
</feature>
<dbReference type="Pfam" id="PF00581">
    <property type="entry name" value="Rhodanese"/>
    <property type="match status" value="2"/>
</dbReference>